<comment type="caution">
    <text evidence="2">The sequence shown here is derived from an EMBL/GenBank/DDBJ whole genome shotgun (WGS) entry which is preliminary data.</text>
</comment>
<dbReference type="Proteomes" id="UP001148786">
    <property type="component" value="Unassembled WGS sequence"/>
</dbReference>
<name>A0A9W8MNY2_9AGAR</name>
<accession>A0A9W8MNY2</accession>
<proteinExistence type="predicted"/>
<dbReference type="AlphaFoldDB" id="A0A9W8MNY2"/>
<keyword evidence="1" id="KW-0732">Signal</keyword>
<organism evidence="2 3">
    <name type="scientific">Agrocybe chaxingu</name>
    <dbReference type="NCBI Taxonomy" id="84603"/>
    <lineage>
        <taxon>Eukaryota</taxon>
        <taxon>Fungi</taxon>
        <taxon>Dikarya</taxon>
        <taxon>Basidiomycota</taxon>
        <taxon>Agaricomycotina</taxon>
        <taxon>Agaricomycetes</taxon>
        <taxon>Agaricomycetidae</taxon>
        <taxon>Agaricales</taxon>
        <taxon>Agaricineae</taxon>
        <taxon>Strophariaceae</taxon>
        <taxon>Agrocybe</taxon>
    </lineage>
</organism>
<evidence type="ECO:0000313" key="3">
    <source>
        <dbReference type="Proteomes" id="UP001148786"/>
    </source>
</evidence>
<sequence>MMAAFLLNLFFAVFLIDLCAAQQPLAHLRHNFTLAAVNVTLPNANRTGAPLVLGQNGASTGISFYVTSTYASFPYNDYPTLAMRDGGLRAAVPWAG</sequence>
<reference evidence="2" key="1">
    <citation type="submission" date="2022-07" db="EMBL/GenBank/DDBJ databases">
        <title>Genome Sequence of Agrocybe chaxingu.</title>
        <authorList>
            <person name="Buettner E."/>
        </authorList>
    </citation>
    <scope>NUCLEOTIDE SEQUENCE</scope>
    <source>
        <strain evidence="2">MP-N11</strain>
    </source>
</reference>
<keyword evidence="3" id="KW-1185">Reference proteome</keyword>
<gene>
    <name evidence="2" type="ORF">NLJ89_g11952</name>
</gene>
<feature type="chain" id="PRO_5040775581" evidence="1">
    <location>
        <begin position="22"/>
        <end position="96"/>
    </location>
</feature>
<evidence type="ECO:0000256" key="1">
    <source>
        <dbReference type="SAM" id="SignalP"/>
    </source>
</evidence>
<dbReference type="OrthoDB" id="2844016at2759"/>
<feature type="signal peptide" evidence="1">
    <location>
        <begin position="1"/>
        <end position="21"/>
    </location>
</feature>
<evidence type="ECO:0000313" key="2">
    <source>
        <dbReference type="EMBL" id="KAJ3484818.1"/>
    </source>
</evidence>
<protein>
    <submittedName>
        <fullName evidence="2">Uncharacterized protein</fullName>
    </submittedName>
</protein>
<dbReference type="EMBL" id="JANKHO010003274">
    <property type="protein sequence ID" value="KAJ3484818.1"/>
    <property type="molecule type" value="Genomic_DNA"/>
</dbReference>